<name>A0A8H3UF52_VENIN</name>
<dbReference type="Pfam" id="PF00909">
    <property type="entry name" value="Ammonium_transp"/>
    <property type="match status" value="1"/>
</dbReference>
<keyword evidence="12" id="KW-0508">mRNA splicing</keyword>
<sequence>MFFNTASIIATLSVLLIATTNAAPNPAANPEPNQDKERPCWEAPGMFGITDGSSDRVACGDRQALVHQLLAVGIPSWVCPVKCIGCPLQLLIVACGIPASATTIEKDSDANAIHKRQGARTLGLFYYFDEIAHLRCFLASQLTAPDLYLIPQTLDVLRLATPVLPFVTLVPYPTDSNLPVTGGDSLKENLNVYYETGNIAWMLMSTALVLLMIPGVGFFYSGLARRKSALSLLWLSVMGTAVVSFQWFFWGYSLAFSHKAGKYMGALDNFALMGVLAQPSVASPLIPDLLFCVYQGMFACITVVLAIGAVAERGRMLPALIYMFVWTTVIYDAIACWTWNPHGWVFQMGGLDFAGGTPVHIASGCAALAYSYMLGKRRGHGTQELNYRPHNVTHIVIGTVFLWVGWFGFNAGSALGANMRAVMAAVVTNLAACCGGITWCLVDYRLERKWSTVGFCSGVIAGLVAITPGSGYVPPWAAVVYGVVGGAACNYATKLKYFLRCDDALAIFAVHAVGGFVGNILTAFFAADYIASLDGISHIPGGWLNHHWIQLGYQLADSVSGGAYSFLGTCVILAALDFLGKYILVLKLRASEEEEILGIDDVEIGEFAYDYVELSREVKALDELDDGSSQSHSADGHYPGEPKSYDSFEDKFVPSAMASAPHTNRVPFPSSVEEFNADPRVSFSRQDGRYILEDHDGSEWEWEESLGKWIAAVDEKLLKQQQQAYAVAGVDESEPAEASIKKRKQEENANSGGNKKPKKEKKERVNTAVYVTSLPLDVTIEEVHDVFSKYGIIAEEVDSGKPRIKLYADDAGNPKGDALIVYFRPESVALAVQMLDDYDFRLGETGPDGKMRVKAADYSYKKQQDVPGDAPGKQVNMKDKKKVIKKTQKLNNKLADWDDDDPQPQSTVASRWDKMVILKHMFTQQELKDDPDAKKEITDDIKEECGKLGTVANVTLFDEEADGVVSVRFSTTEAADACVKLMNGRHFGGQKVVAEIADGTENFKKSRNTKKVDKDAEEERRLNEFGEWLERDDDE</sequence>
<keyword evidence="6 15" id="KW-0812">Transmembrane</keyword>
<keyword evidence="5" id="KW-0507">mRNA processing</keyword>
<dbReference type="Gene3D" id="1.10.3430.10">
    <property type="entry name" value="Ammonium transporter AmtB like domains"/>
    <property type="match status" value="1"/>
</dbReference>
<feature type="transmembrane region" description="Helical" evidence="15">
    <location>
        <begin position="504"/>
        <end position="527"/>
    </location>
</feature>
<feature type="transmembrane region" description="Helical" evidence="15">
    <location>
        <begin position="473"/>
        <end position="492"/>
    </location>
</feature>
<evidence type="ECO:0000313" key="19">
    <source>
        <dbReference type="Proteomes" id="UP000433883"/>
    </source>
</evidence>
<evidence type="ECO:0000256" key="3">
    <source>
        <dbReference type="ARBA" id="ARBA00007747"/>
    </source>
</evidence>
<dbReference type="SUPFAM" id="SSF111352">
    <property type="entry name" value="Ammonium transporter"/>
    <property type="match status" value="1"/>
</dbReference>
<dbReference type="SUPFAM" id="SSF54928">
    <property type="entry name" value="RNA-binding domain, RBD"/>
    <property type="match status" value="1"/>
</dbReference>
<dbReference type="InterPro" id="IPR029020">
    <property type="entry name" value="Ammonium/urea_transptr"/>
</dbReference>
<evidence type="ECO:0000256" key="13">
    <source>
        <dbReference type="PROSITE-ProRule" id="PRU00176"/>
    </source>
</evidence>
<dbReference type="InterPro" id="IPR018047">
    <property type="entry name" value="Ammonium_transpt_CS"/>
</dbReference>
<dbReference type="FunFam" id="3.30.70.330:FF:000105">
    <property type="entry name" value="HIV Tat-specific factor 1 homolog"/>
    <property type="match status" value="1"/>
</dbReference>
<comment type="subcellular location">
    <subcellularLocation>
        <location evidence="1">Membrane</location>
        <topology evidence="1">Multi-pass membrane protein</topology>
    </subcellularLocation>
</comment>
<organism evidence="18 19">
    <name type="scientific">Venturia inaequalis</name>
    <name type="common">Apple scab fungus</name>
    <dbReference type="NCBI Taxonomy" id="5025"/>
    <lineage>
        <taxon>Eukaryota</taxon>
        <taxon>Fungi</taxon>
        <taxon>Dikarya</taxon>
        <taxon>Ascomycota</taxon>
        <taxon>Pezizomycotina</taxon>
        <taxon>Dothideomycetes</taxon>
        <taxon>Pleosporomycetidae</taxon>
        <taxon>Venturiales</taxon>
        <taxon>Venturiaceae</taxon>
        <taxon>Venturia</taxon>
    </lineage>
</organism>
<dbReference type="GO" id="GO:0008519">
    <property type="term" value="F:ammonium channel activity"/>
    <property type="evidence" value="ECO:0007669"/>
    <property type="project" value="InterPro"/>
</dbReference>
<feature type="transmembrane region" description="Helical" evidence="15">
    <location>
        <begin position="285"/>
        <end position="307"/>
    </location>
</feature>
<evidence type="ECO:0000256" key="7">
    <source>
        <dbReference type="ARBA" id="ARBA00022737"/>
    </source>
</evidence>
<feature type="domain" description="RRM" evidence="17">
    <location>
        <begin position="914"/>
        <end position="999"/>
    </location>
</feature>
<proteinExistence type="inferred from homology"/>
<evidence type="ECO:0000256" key="14">
    <source>
        <dbReference type="SAM" id="MobiDB-lite"/>
    </source>
</evidence>
<keyword evidence="7" id="KW-0677">Repeat</keyword>
<dbReference type="Proteomes" id="UP000433883">
    <property type="component" value="Unassembled WGS sequence"/>
</dbReference>
<evidence type="ECO:0000256" key="10">
    <source>
        <dbReference type="ARBA" id="ARBA00023136"/>
    </source>
</evidence>
<evidence type="ECO:0000256" key="15">
    <source>
        <dbReference type="SAM" id="Phobius"/>
    </source>
</evidence>
<keyword evidence="10 15" id="KW-0472">Membrane</keyword>
<keyword evidence="9 15" id="KW-1133">Transmembrane helix</keyword>
<dbReference type="PANTHER" id="PTHR43029">
    <property type="entry name" value="AMMONIUM TRANSPORTER MEP2"/>
    <property type="match status" value="1"/>
</dbReference>
<keyword evidence="4" id="KW-0813">Transport</keyword>
<dbReference type="SMART" id="SM00360">
    <property type="entry name" value="RRM"/>
    <property type="match status" value="2"/>
</dbReference>
<reference evidence="18 19" key="1">
    <citation type="submission" date="2019-11" db="EMBL/GenBank/DDBJ databases">
        <title>Venturia inaequalis Genome Resource.</title>
        <authorList>
            <person name="Lichtner F.J."/>
        </authorList>
    </citation>
    <scope>NUCLEOTIDE SEQUENCE [LARGE SCALE GENOMIC DNA]</scope>
    <source>
        <strain evidence="18">Bline_iso_100314</strain>
    </source>
</reference>
<evidence type="ECO:0000256" key="16">
    <source>
        <dbReference type="SAM" id="SignalP"/>
    </source>
</evidence>
<feature type="transmembrane region" description="Helical" evidence="15">
    <location>
        <begin position="232"/>
        <end position="250"/>
    </location>
</feature>
<evidence type="ECO:0000259" key="17">
    <source>
        <dbReference type="PROSITE" id="PS50102"/>
    </source>
</evidence>
<keyword evidence="8 13" id="KW-0694">RNA-binding</keyword>
<feature type="chain" id="PRO_5034024444" description="RRM domain-containing protein" evidence="16">
    <location>
        <begin position="23"/>
        <end position="1035"/>
    </location>
</feature>
<dbReference type="NCBIfam" id="TIGR00836">
    <property type="entry name" value="amt"/>
    <property type="match status" value="1"/>
</dbReference>
<evidence type="ECO:0000313" key="18">
    <source>
        <dbReference type="EMBL" id="KAE9968316.1"/>
    </source>
</evidence>
<feature type="signal peptide" evidence="16">
    <location>
        <begin position="1"/>
        <end position="22"/>
    </location>
</feature>
<dbReference type="CDD" id="cd12281">
    <property type="entry name" value="RRM1_TatSF1_like"/>
    <property type="match status" value="1"/>
</dbReference>
<dbReference type="EMBL" id="WNWQ01000419">
    <property type="protein sequence ID" value="KAE9968316.1"/>
    <property type="molecule type" value="Genomic_DNA"/>
</dbReference>
<feature type="transmembrane region" description="Helical" evidence="15">
    <location>
        <begin position="449"/>
        <end position="467"/>
    </location>
</feature>
<dbReference type="InterPro" id="IPR000504">
    <property type="entry name" value="RRM_dom"/>
</dbReference>
<comment type="similarity">
    <text evidence="3">Belongs to the HTATSF1 family.</text>
</comment>
<comment type="similarity">
    <text evidence="2">Belongs to the ammonia transporter channel (TC 1.A.11.2) family.</text>
</comment>
<dbReference type="FunFam" id="1.10.3430.10:FF:000003">
    <property type="entry name" value="Ammonium transporter"/>
    <property type="match status" value="1"/>
</dbReference>
<dbReference type="GO" id="GO:0005684">
    <property type="term" value="C:U2-type spliceosomal complex"/>
    <property type="evidence" value="ECO:0007669"/>
    <property type="project" value="UniProtKB-ARBA"/>
</dbReference>
<dbReference type="GO" id="GO:0000398">
    <property type="term" value="P:mRNA splicing, via spliceosome"/>
    <property type="evidence" value="ECO:0007669"/>
    <property type="project" value="InterPro"/>
</dbReference>
<evidence type="ECO:0000256" key="1">
    <source>
        <dbReference type="ARBA" id="ARBA00004141"/>
    </source>
</evidence>
<dbReference type="Pfam" id="PF00076">
    <property type="entry name" value="RRM_1"/>
    <property type="match status" value="2"/>
</dbReference>
<protein>
    <recommendedName>
        <fullName evidence="17">RRM domain-containing protein</fullName>
    </recommendedName>
</protein>
<feature type="domain" description="RRM" evidence="17">
    <location>
        <begin position="767"/>
        <end position="858"/>
    </location>
</feature>
<evidence type="ECO:0000256" key="8">
    <source>
        <dbReference type="ARBA" id="ARBA00022884"/>
    </source>
</evidence>
<evidence type="ECO:0000256" key="2">
    <source>
        <dbReference type="ARBA" id="ARBA00005887"/>
    </source>
</evidence>
<comment type="caution">
    <text evidence="18">The sequence shown here is derived from an EMBL/GenBank/DDBJ whole genome shotgun (WGS) entry which is preliminary data.</text>
</comment>
<feature type="region of interest" description="Disordered" evidence="14">
    <location>
        <begin position="862"/>
        <end position="881"/>
    </location>
</feature>
<evidence type="ECO:0000256" key="4">
    <source>
        <dbReference type="ARBA" id="ARBA00022448"/>
    </source>
</evidence>
<dbReference type="Gene3D" id="3.30.70.330">
    <property type="match status" value="2"/>
</dbReference>
<accession>A0A8H3UF52</accession>
<keyword evidence="16" id="KW-0732">Signal</keyword>
<keyword evidence="11" id="KW-0924">Ammonia transport</keyword>
<dbReference type="PANTHER" id="PTHR43029:SF10">
    <property type="entry name" value="AMMONIUM TRANSPORTER MEP2"/>
    <property type="match status" value="1"/>
</dbReference>
<feature type="transmembrane region" description="Helical" evidence="15">
    <location>
        <begin position="319"/>
        <end position="340"/>
    </location>
</feature>
<dbReference type="InterPro" id="IPR001905">
    <property type="entry name" value="Ammonium_transpt"/>
</dbReference>
<dbReference type="AlphaFoldDB" id="A0A8H3UF52"/>
<gene>
    <name evidence="18" type="ORF">BLS_005910</name>
</gene>
<dbReference type="PROSITE" id="PS50102">
    <property type="entry name" value="RRM"/>
    <property type="match status" value="2"/>
</dbReference>
<feature type="region of interest" description="Disordered" evidence="14">
    <location>
        <begin position="728"/>
        <end position="764"/>
    </location>
</feature>
<feature type="transmembrane region" description="Helical" evidence="15">
    <location>
        <begin position="346"/>
        <end position="370"/>
    </location>
</feature>
<dbReference type="InterPro" id="IPR024041">
    <property type="entry name" value="NH4_transpt_AmtB-like_dom"/>
</dbReference>
<dbReference type="GO" id="GO:0003723">
    <property type="term" value="F:RNA binding"/>
    <property type="evidence" value="ECO:0007669"/>
    <property type="project" value="UniProtKB-UniRule"/>
</dbReference>
<evidence type="ECO:0000256" key="9">
    <source>
        <dbReference type="ARBA" id="ARBA00022989"/>
    </source>
</evidence>
<feature type="transmembrane region" description="Helical" evidence="15">
    <location>
        <begin position="391"/>
        <end position="409"/>
    </location>
</feature>
<evidence type="ECO:0000256" key="11">
    <source>
        <dbReference type="ARBA" id="ARBA00023177"/>
    </source>
</evidence>
<evidence type="ECO:0000256" key="6">
    <source>
        <dbReference type="ARBA" id="ARBA00022692"/>
    </source>
</evidence>
<dbReference type="InterPro" id="IPR035979">
    <property type="entry name" value="RBD_domain_sf"/>
</dbReference>
<evidence type="ECO:0000256" key="12">
    <source>
        <dbReference type="ARBA" id="ARBA00023187"/>
    </source>
</evidence>
<dbReference type="PROSITE" id="PS01219">
    <property type="entry name" value="AMMONIUM_TRANSP"/>
    <property type="match status" value="1"/>
</dbReference>
<evidence type="ECO:0000256" key="5">
    <source>
        <dbReference type="ARBA" id="ARBA00022664"/>
    </source>
</evidence>
<dbReference type="InterPro" id="IPR012677">
    <property type="entry name" value="Nucleotide-bd_a/b_plait_sf"/>
</dbReference>
<feature type="transmembrane region" description="Helical" evidence="15">
    <location>
        <begin position="421"/>
        <end position="442"/>
    </location>
</feature>
<dbReference type="CDD" id="cd12285">
    <property type="entry name" value="RRM3_RBM39_like"/>
    <property type="match status" value="1"/>
</dbReference>
<dbReference type="InterPro" id="IPR034392">
    <property type="entry name" value="TatSF1-like_RRM1"/>
</dbReference>
<dbReference type="FunFam" id="3.30.70.330:FF:000329">
    <property type="entry name" value="splicing factor U2AF-associated protein 2"/>
    <property type="match status" value="1"/>
</dbReference>
<feature type="transmembrane region" description="Helical" evidence="15">
    <location>
        <begin position="199"/>
        <end position="220"/>
    </location>
</feature>
<dbReference type="GO" id="GO:0005886">
    <property type="term" value="C:plasma membrane"/>
    <property type="evidence" value="ECO:0007669"/>
    <property type="project" value="TreeGrafter"/>
</dbReference>